<keyword evidence="3" id="KW-1185">Reference proteome</keyword>
<organism evidence="2 3">
    <name type="scientific">Nitrospirillum amazonense</name>
    <dbReference type="NCBI Taxonomy" id="28077"/>
    <lineage>
        <taxon>Bacteria</taxon>
        <taxon>Pseudomonadati</taxon>
        <taxon>Pseudomonadota</taxon>
        <taxon>Alphaproteobacteria</taxon>
        <taxon>Rhodospirillales</taxon>
        <taxon>Azospirillaceae</taxon>
        <taxon>Nitrospirillum</taxon>
    </lineage>
</organism>
<evidence type="ECO:0000313" key="2">
    <source>
        <dbReference type="EMBL" id="TWB39669.1"/>
    </source>
</evidence>
<keyword evidence="2" id="KW-0489">Methyltransferase</keyword>
<feature type="domain" description="PhnB-like" evidence="1">
    <location>
        <begin position="22"/>
        <end position="64"/>
    </location>
</feature>
<dbReference type="SUPFAM" id="SSF54593">
    <property type="entry name" value="Glyoxalase/Bleomycin resistance protein/Dihydroxybiphenyl dioxygenase"/>
    <property type="match status" value="1"/>
</dbReference>
<keyword evidence="2" id="KW-0830">Ubiquinone</keyword>
<dbReference type="EMBL" id="VITR01000010">
    <property type="protein sequence ID" value="TWB39669.1"/>
    <property type="molecule type" value="Genomic_DNA"/>
</dbReference>
<dbReference type="Proteomes" id="UP000315751">
    <property type="component" value="Unassembled WGS sequence"/>
</dbReference>
<name>A0A560H1I3_9PROT</name>
<dbReference type="Pfam" id="PF06983">
    <property type="entry name" value="3-dmu-9_3-mt"/>
    <property type="match status" value="1"/>
</dbReference>
<dbReference type="InterPro" id="IPR028973">
    <property type="entry name" value="PhnB-like"/>
</dbReference>
<reference evidence="2 3" key="1">
    <citation type="submission" date="2019-06" db="EMBL/GenBank/DDBJ databases">
        <title>Genomic Encyclopedia of Type Strains, Phase IV (KMG-V): Genome sequencing to study the core and pangenomes of soil and plant-associated prokaryotes.</title>
        <authorList>
            <person name="Whitman W."/>
        </authorList>
    </citation>
    <scope>NUCLEOTIDE SEQUENCE [LARGE SCALE GENOMIC DNA]</scope>
    <source>
        <strain evidence="2 3">BR 11622</strain>
    </source>
</reference>
<accession>A0A560H1I3</accession>
<gene>
    <name evidence="2" type="ORF">FBZ90_110134</name>
</gene>
<dbReference type="GO" id="GO:0032259">
    <property type="term" value="P:methylation"/>
    <property type="evidence" value="ECO:0007669"/>
    <property type="project" value="UniProtKB-KW"/>
</dbReference>
<evidence type="ECO:0000259" key="1">
    <source>
        <dbReference type="Pfam" id="PF06983"/>
    </source>
</evidence>
<dbReference type="Gene3D" id="3.30.720.110">
    <property type="match status" value="1"/>
</dbReference>
<protein>
    <submittedName>
        <fullName evidence="2">3-demethylubiquinone-9 3-methyltransferase</fullName>
    </submittedName>
</protein>
<dbReference type="InterPro" id="IPR029068">
    <property type="entry name" value="Glyas_Bleomycin-R_OHBP_Dase"/>
</dbReference>
<keyword evidence="2" id="KW-0808">Transferase</keyword>
<dbReference type="GO" id="GO:0008168">
    <property type="term" value="F:methyltransferase activity"/>
    <property type="evidence" value="ECO:0007669"/>
    <property type="project" value="UniProtKB-KW"/>
</dbReference>
<evidence type="ECO:0000313" key="3">
    <source>
        <dbReference type="Proteomes" id="UP000315751"/>
    </source>
</evidence>
<dbReference type="AlphaFoldDB" id="A0A560H1I3"/>
<proteinExistence type="predicted"/>
<dbReference type="RefSeq" id="WP_145734109.1">
    <property type="nucleotide sequence ID" value="NZ_VITR01000010.1"/>
</dbReference>
<comment type="caution">
    <text evidence="2">The sequence shown here is derived from an EMBL/GenBank/DDBJ whole genome shotgun (WGS) entry which is preliminary data.</text>
</comment>
<dbReference type="OrthoDB" id="9806473at2"/>
<sequence>MKVVLSGRARAGLCAIALYIARDNKDRAFAILSEGGGVLMPLAAYPFGPRFAWLGDRFGVSWQVRLV</sequence>